<feature type="transmembrane region" description="Helical" evidence="8">
    <location>
        <begin position="190"/>
        <end position="208"/>
    </location>
</feature>
<dbReference type="GO" id="GO:0005886">
    <property type="term" value="C:plasma membrane"/>
    <property type="evidence" value="ECO:0007669"/>
    <property type="project" value="UniProtKB-SubCell"/>
</dbReference>
<evidence type="ECO:0000259" key="9">
    <source>
        <dbReference type="Pfam" id="PF13231"/>
    </source>
</evidence>
<evidence type="ECO:0000313" key="10">
    <source>
        <dbReference type="EMBL" id="PIT97886.1"/>
    </source>
</evidence>
<dbReference type="EMBL" id="PEZP01000041">
    <property type="protein sequence ID" value="PIT97886.1"/>
    <property type="molecule type" value="Genomic_DNA"/>
</dbReference>
<evidence type="ECO:0000256" key="5">
    <source>
        <dbReference type="ARBA" id="ARBA00022692"/>
    </source>
</evidence>
<comment type="caution">
    <text evidence="10">The sequence shown here is derived from an EMBL/GenBank/DDBJ whole genome shotgun (WGS) entry which is preliminary data.</text>
</comment>
<keyword evidence="4" id="KW-0808">Transferase</keyword>
<dbReference type="PANTHER" id="PTHR33908">
    <property type="entry name" value="MANNOSYLTRANSFERASE YKCB-RELATED"/>
    <property type="match status" value="1"/>
</dbReference>
<comment type="subcellular location">
    <subcellularLocation>
        <location evidence="1">Cell membrane</location>
        <topology evidence="1">Multi-pass membrane protein</topology>
    </subcellularLocation>
</comment>
<dbReference type="AlphaFoldDB" id="A0A2M6WYQ5"/>
<feature type="transmembrane region" description="Helical" evidence="8">
    <location>
        <begin position="166"/>
        <end position="184"/>
    </location>
</feature>
<dbReference type="Pfam" id="PF13231">
    <property type="entry name" value="PMT_2"/>
    <property type="match status" value="1"/>
</dbReference>
<accession>A0A2M6WYQ5</accession>
<feature type="transmembrane region" description="Helical" evidence="8">
    <location>
        <begin position="309"/>
        <end position="329"/>
    </location>
</feature>
<evidence type="ECO:0000256" key="3">
    <source>
        <dbReference type="ARBA" id="ARBA00022676"/>
    </source>
</evidence>
<evidence type="ECO:0000256" key="4">
    <source>
        <dbReference type="ARBA" id="ARBA00022679"/>
    </source>
</evidence>
<protein>
    <recommendedName>
        <fullName evidence="9">Glycosyltransferase RgtA/B/C/D-like domain-containing protein</fullName>
    </recommendedName>
</protein>
<keyword evidence="2" id="KW-1003">Cell membrane</keyword>
<dbReference type="GO" id="GO:0010041">
    <property type="term" value="P:response to iron(III) ion"/>
    <property type="evidence" value="ECO:0007669"/>
    <property type="project" value="TreeGrafter"/>
</dbReference>
<organism evidence="10 11">
    <name type="scientific">Candidatus Andersenbacteria bacterium CG10_big_fil_rev_8_21_14_0_10_54_11</name>
    <dbReference type="NCBI Taxonomy" id="1974485"/>
    <lineage>
        <taxon>Bacteria</taxon>
        <taxon>Candidatus Anderseniibacteriota</taxon>
    </lineage>
</organism>
<keyword evidence="3" id="KW-0328">Glycosyltransferase</keyword>
<dbReference type="InterPro" id="IPR050297">
    <property type="entry name" value="LipidA_mod_glycosyltrf_83"/>
</dbReference>
<evidence type="ECO:0000256" key="7">
    <source>
        <dbReference type="ARBA" id="ARBA00023136"/>
    </source>
</evidence>
<dbReference type="PANTHER" id="PTHR33908:SF3">
    <property type="entry name" value="UNDECAPRENYL PHOSPHATE-ALPHA-4-AMINO-4-DEOXY-L-ARABINOSE ARABINOSYL TRANSFERASE"/>
    <property type="match status" value="1"/>
</dbReference>
<feature type="transmembrane region" description="Helical" evidence="8">
    <location>
        <begin position="405"/>
        <end position="427"/>
    </location>
</feature>
<feature type="domain" description="Glycosyltransferase RgtA/B/C/D-like" evidence="9">
    <location>
        <begin position="66"/>
        <end position="206"/>
    </location>
</feature>
<feature type="transmembrane region" description="Helical" evidence="8">
    <location>
        <begin position="220"/>
        <end position="242"/>
    </location>
</feature>
<feature type="transmembrane region" description="Helical" evidence="8">
    <location>
        <begin position="133"/>
        <end position="154"/>
    </location>
</feature>
<keyword evidence="5 8" id="KW-0812">Transmembrane</keyword>
<feature type="transmembrane region" description="Helical" evidence="8">
    <location>
        <begin position="372"/>
        <end position="393"/>
    </location>
</feature>
<evidence type="ECO:0000313" key="11">
    <source>
        <dbReference type="Proteomes" id="UP000230731"/>
    </source>
</evidence>
<proteinExistence type="predicted"/>
<feature type="transmembrane region" description="Helical" evidence="8">
    <location>
        <begin position="111"/>
        <end position="127"/>
    </location>
</feature>
<dbReference type="InterPro" id="IPR038731">
    <property type="entry name" value="RgtA/B/C-like"/>
</dbReference>
<dbReference type="GO" id="GO:0016763">
    <property type="term" value="F:pentosyltransferase activity"/>
    <property type="evidence" value="ECO:0007669"/>
    <property type="project" value="TreeGrafter"/>
</dbReference>
<dbReference type="GO" id="GO:0009103">
    <property type="term" value="P:lipopolysaccharide biosynthetic process"/>
    <property type="evidence" value="ECO:0007669"/>
    <property type="project" value="UniProtKB-ARBA"/>
</dbReference>
<evidence type="ECO:0000256" key="2">
    <source>
        <dbReference type="ARBA" id="ARBA00022475"/>
    </source>
</evidence>
<reference evidence="11" key="1">
    <citation type="submission" date="2017-09" db="EMBL/GenBank/DDBJ databases">
        <title>Depth-based differentiation of microbial function through sediment-hosted aquifers and enrichment of novel symbionts in the deep terrestrial subsurface.</title>
        <authorList>
            <person name="Probst A.J."/>
            <person name="Ladd B."/>
            <person name="Jarett J.K."/>
            <person name="Geller-Mcgrath D.E."/>
            <person name="Sieber C.M.K."/>
            <person name="Emerson J.B."/>
            <person name="Anantharaman K."/>
            <person name="Thomas B.C."/>
            <person name="Malmstrom R."/>
            <person name="Stieglmeier M."/>
            <person name="Klingl A."/>
            <person name="Woyke T."/>
            <person name="Ryan C.M."/>
            <person name="Banfield J.F."/>
        </authorList>
    </citation>
    <scope>NUCLEOTIDE SEQUENCE [LARGE SCALE GENOMIC DNA]</scope>
</reference>
<gene>
    <name evidence="10" type="ORF">COT71_03675</name>
</gene>
<sequence>MERQALLAGLALLSIVLLAAGFRFYDLRVYPPGLFPDEAANGEDALLILHGDWRPFYPRGNGREALFFYLDALSVKFFGRGVWQLHVPPAAVGTMTVFAMFFAVRPYFGRLAGLMAAGLLATNHWHVTLSHTGFRAIMVPLFVAMFTALAGYTVLAVKRQRRTASYVYAALAGAALAGGFYTYIAYRVMIGVIAGMAVFLVLDDILIGRSVRIVPHVARYWRHVLVAAAAGLAVLLPLLQYFSQHPAEIVGRAGQVSIFNPDLQREYGGGTAAGTLRYAVQETLRSFFAGSGDLNWRHNVAGFPLLNPITALLFLLGFFWALAGFGTVARKISQRKEVHLGMVYLYVLLLLGGMLLPVVTTAEGLPHGLRSIGLVIPIFMLAGCAAAAALHWAAARRKQWARGAAYGTAAGLLLLGAAYDATLYFVVARHDPAAHAAYRADLPVVASYIAAVVQEHPDAPRPYLVLDEFSVQTIHFLLSVAAHGHTDHPDAAQHLYRLLDPARSHEKAAGSDELLIFTQSTLPDADRYVLVHPEAIVAERRFNSFGEEIMRVVRGAGQVEGVQDGNEQPSFDLDA</sequence>
<name>A0A2M6WYQ5_9BACT</name>
<feature type="transmembrane region" description="Helical" evidence="8">
    <location>
        <begin position="341"/>
        <end position="360"/>
    </location>
</feature>
<evidence type="ECO:0000256" key="6">
    <source>
        <dbReference type="ARBA" id="ARBA00022989"/>
    </source>
</evidence>
<feature type="transmembrane region" description="Helical" evidence="8">
    <location>
        <begin position="83"/>
        <end position="104"/>
    </location>
</feature>
<dbReference type="Proteomes" id="UP000230731">
    <property type="component" value="Unassembled WGS sequence"/>
</dbReference>
<evidence type="ECO:0000256" key="1">
    <source>
        <dbReference type="ARBA" id="ARBA00004651"/>
    </source>
</evidence>
<keyword evidence="6 8" id="KW-1133">Transmembrane helix</keyword>
<keyword evidence="7 8" id="KW-0472">Membrane</keyword>
<evidence type="ECO:0000256" key="8">
    <source>
        <dbReference type="SAM" id="Phobius"/>
    </source>
</evidence>